<comment type="caution">
    <text evidence="5">The sequence shown here is derived from an EMBL/GenBank/DDBJ whole genome shotgun (WGS) entry which is preliminary data.</text>
</comment>
<keyword evidence="7" id="KW-1185">Reference proteome</keyword>
<dbReference type="GO" id="GO:0003676">
    <property type="term" value="F:nucleic acid binding"/>
    <property type="evidence" value="ECO:0007669"/>
    <property type="project" value="InterPro"/>
</dbReference>
<dbReference type="EMBL" id="JAANHZ010000284">
    <property type="protein sequence ID" value="KAG5312855.1"/>
    <property type="molecule type" value="Genomic_DNA"/>
</dbReference>
<dbReference type="EMBL" id="JAANHZ010000012">
    <property type="protein sequence ID" value="KAG5316797.1"/>
    <property type="molecule type" value="Genomic_DNA"/>
</dbReference>
<evidence type="ECO:0000313" key="7">
    <source>
        <dbReference type="Proteomes" id="UP000667349"/>
    </source>
</evidence>
<evidence type="ECO:0000313" key="3">
    <source>
        <dbReference type="EMBL" id="KAG5310825.1"/>
    </source>
</evidence>
<protein>
    <submittedName>
        <fullName evidence="5">SETMR methyltransferase</fullName>
    </submittedName>
</protein>
<dbReference type="Proteomes" id="UP000667349">
    <property type="component" value="Unassembled WGS sequence"/>
</dbReference>
<keyword evidence="5" id="KW-0808">Transferase</keyword>
<dbReference type="InterPro" id="IPR032135">
    <property type="entry name" value="DUF4817"/>
</dbReference>
<feature type="non-terminal residue" evidence="5">
    <location>
        <position position="354"/>
    </location>
</feature>
<name>A0A836EHH5_9HYME</name>
<dbReference type="EMBL" id="JAANHZ010000428">
    <property type="protein sequence ID" value="KAG5311083.1"/>
    <property type="molecule type" value="Genomic_DNA"/>
</dbReference>
<dbReference type="EMBL" id="JAANHZ010000810">
    <property type="protein sequence ID" value="KAG5306626.1"/>
    <property type="molecule type" value="Genomic_DNA"/>
</dbReference>
<dbReference type="EMBL" id="JAANHZ010000467">
    <property type="protein sequence ID" value="KAG5310825.1"/>
    <property type="molecule type" value="Genomic_DNA"/>
</dbReference>
<feature type="domain" description="DUF4817" evidence="1">
    <location>
        <begin position="12"/>
        <end position="53"/>
    </location>
</feature>
<evidence type="ECO:0000313" key="6">
    <source>
        <dbReference type="EMBL" id="KAG5316797.1"/>
    </source>
</evidence>
<keyword evidence="5" id="KW-0489">Methyltransferase</keyword>
<dbReference type="Gene3D" id="3.30.420.10">
    <property type="entry name" value="Ribonuclease H-like superfamily/Ribonuclease H"/>
    <property type="match status" value="1"/>
</dbReference>
<sequence>IMADYPPNHIVDMTMILGECQNNYRAAARLYAERFPLRRFPNHTTIRRLTERARGGHLSRQRRHREYDENDPHVVTVLAAIHLDPHTSSRIIEREIGIPRTTALRILKKLKYHAYHITLVQELRPNHVQMRIEFCRWALRMTENNPDFFRYVMFSDEATFNSQGQLNRHNCHYWSEVNPHWHRTVDHQHRWSIMVWCGIINGYLIGPYVFEENVDRFTYLELLRERLPELLENVDLVTRQRMWLQQDGAAPHFARIVRDFLNNNYKDRWIGRGGPVNWPPCSPDMTPPDFYLWGFLKDAVFKQRSTTREDMIGRIRRACAVIPRDTLLRAVQHFQRRVNLCLEVDGGNFEHLLQ</sequence>
<gene>
    <name evidence="5" type="primary">Setmar_69</name>
    <name evidence="4" type="synonym">Setmar_102</name>
    <name evidence="3" type="synonym">Setmar_107</name>
    <name evidence="2" type="synonym">Setmar_185</name>
    <name evidence="6" type="synonym">Setmar_5</name>
    <name evidence="5" type="ORF">G6Z75_0001075</name>
    <name evidence="3" type="ORF">G6Z75_0001209</name>
    <name evidence="6" type="ORF">G6Z75_0001584</name>
    <name evidence="4" type="ORF">G6Z75_0009098</name>
    <name evidence="2" type="ORF">G6Z75_0013807</name>
</gene>
<dbReference type="PANTHER" id="PTHR47326:SF1">
    <property type="entry name" value="HTH PSQ-TYPE DOMAIN-CONTAINING PROTEIN"/>
    <property type="match status" value="1"/>
</dbReference>
<dbReference type="GO" id="GO:0032259">
    <property type="term" value="P:methylation"/>
    <property type="evidence" value="ECO:0007669"/>
    <property type="project" value="UniProtKB-KW"/>
</dbReference>
<dbReference type="AlphaFoldDB" id="A0A836EHH5"/>
<reference evidence="5" key="1">
    <citation type="submission" date="2020-02" db="EMBL/GenBank/DDBJ databases">
        <title>Relaxed selection underlies rapid genomic changes in the transitions from sociality to social parasitism in ants.</title>
        <authorList>
            <person name="Bi X."/>
        </authorList>
    </citation>
    <scope>NUCLEOTIDE SEQUENCE</scope>
    <source>
        <strain evidence="5">BGI-DK2013a</strain>
        <tissue evidence="5">Whole body</tissue>
    </source>
</reference>
<dbReference type="PANTHER" id="PTHR47326">
    <property type="entry name" value="TRANSPOSABLE ELEMENT TC3 TRANSPOSASE-LIKE PROTEIN"/>
    <property type="match status" value="1"/>
</dbReference>
<evidence type="ECO:0000313" key="4">
    <source>
        <dbReference type="EMBL" id="KAG5311083.1"/>
    </source>
</evidence>
<feature type="non-terminal residue" evidence="5">
    <location>
        <position position="1"/>
    </location>
</feature>
<dbReference type="GO" id="GO:0008168">
    <property type="term" value="F:methyltransferase activity"/>
    <property type="evidence" value="ECO:0007669"/>
    <property type="project" value="UniProtKB-KW"/>
</dbReference>
<dbReference type="Pfam" id="PF16087">
    <property type="entry name" value="DUF4817"/>
    <property type="match status" value="1"/>
</dbReference>
<evidence type="ECO:0000259" key="1">
    <source>
        <dbReference type="Pfam" id="PF16087"/>
    </source>
</evidence>
<dbReference type="InterPro" id="IPR036397">
    <property type="entry name" value="RNaseH_sf"/>
</dbReference>
<accession>A0A836EHH5</accession>
<evidence type="ECO:0000313" key="5">
    <source>
        <dbReference type="EMBL" id="KAG5312855.1"/>
    </source>
</evidence>
<organism evidence="5 7">
    <name type="scientific">Acromyrmex insinuator</name>
    <dbReference type="NCBI Taxonomy" id="230686"/>
    <lineage>
        <taxon>Eukaryota</taxon>
        <taxon>Metazoa</taxon>
        <taxon>Ecdysozoa</taxon>
        <taxon>Arthropoda</taxon>
        <taxon>Hexapoda</taxon>
        <taxon>Insecta</taxon>
        <taxon>Pterygota</taxon>
        <taxon>Neoptera</taxon>
        <taxon>Endopterygota</taxon>
        <taxon>Hymenoptera</taxon>
        <taxon>Apocrita</taxon>
        <taxon>Aculeata</taxon>
        <taxon>Formicoidea</taxon>
        <taxon>Formicidae</taxon>
        <taxon>Myrmicinae</taxon>
        <taxon>Acromyrmex</taxon>
    </lineage>
</organism>
<evidence type="ECO:0000313" key="2">
    <source>
        <dbReference type="EMBL" id="KAG5306626.1"/>
    </source>
</evidence>
<proteinExistence type="predicted"/>